<evidence type="ECO:0000256" key="2">
    <source>
        <dbReference type="SAM" id="SignalP"/>
    </source>
</evidence>
<reference evidence="3 4" key="1">
    <citation type="submission" date="2021-10" db="EMBL/GenBank/DDBJ databases">
        <title>Streptomyces gossypii sp. nov., isolated from soil collected from cotton field.</title>
        <authorList>
            <person name="Ge X."/>
            <person name="Chen X."/>
            <person name="Liu W."/>
        </authorList>
    </citation>
    <scope>NUCLEOTIDE SEQUENCE [LARGE SCALE GENOMIC DNA]</scope>
    <source>
        <strain evidence="3 4">N2-109</strain>
    </source>
</reference>
<dbReference type="EMBL" id="JAJAGO010000006">
    <property type="protein sequence ID" value="MCT2590971.1"/>
    <property type="molecule type" value="Genomic_DNA"/>
</dbReference>
<dbReference type="Proteomes" id="UP001156389">
    <property type="component" value="Unassembled WGS sequence"/>
</dbReference>
<evidence type="ECO:0000313" key="3">
    <source>
        <dbReference type="EMBL" id="MCT2590971.1"/>
    </source>
</evidence>
<organism evidence="3 4">
    <name type="scientific">Streptomyces gossypii</name>
    <dbReference type="NCBI Taxonomy" id="2883101"/>
    <lineage>
        <taxon>Bacteria</taxon>
        <taxon>Bacillati</taxon>
        <taxon>Actinomycetota</taxon>
        <taxon>Actinomycetes</taxon>
        <taxon>Kitasatosporales</taxon>
        <taxon>Streptomycetaceae</taxon>
        <taxon>Streptomyces</taxon>
    </lineage>
</organism>
<dbReference type="RefSeq" id="WP_260218299.1">
    <property type="nucleotide sequence ID" value="NZ_JAJAGO010000006.1"/>
</dbReference>
<keyword evidence="2" id="KW-0732">Signal</keyword>
<feature type="chain" id="PRO_5045720968" evidence="2">
    <location>
        <begin position="30"/>
        <end position="418"/>
    </location>
</feature>
<keyword evidence="4" id="KW-1185">Reference proteome</keyword>
<sequence length="418" mass="45051">MRRQKRARALLTAVLATAVVGAAGGVAHAETVTTAAADEAPAAQRPDVRLPTTVDGGAWKSGHLQGMAIDRRKGAMYFSYTDLLVKTDLRGKPIGSVTGFTGHLGDLDFNQRDGRVYGSLEYKAAKAFYIALFDGDRITRMNMDAQDSGVVSTVHLKEVVEDYTADMDGDGVFDGNTGNTADHRYGCSGIDGVAFGPDFRRGGGGHGDDGDGGDGADGSGGKHGRQLLTVAYGVYSNTSRQDNDHQVLLQYDTRHWKKYERPLTEESPHTSGPRSTDGKYFAYTGNTTYGVQNLEYDGHSGNWLMAVYKGKKPSLPNYSLFVLDGSQHPKRGIVRGQPESERGRMLSLLPQGQYHGPSGTYGWESGGQYGLISLDDGRYYIAESGTVSGDDGTKQTGRAVMHRWTGSTPTPFTPVSPR</sequence>
<comment type="caution">
    <text evidence="3">The sequence shown here is derived from an EMBL/GenBank/DDBJ whole genome shotgun (WGS) entry which is preliminary data.</text>
</comment>
<evidence type="ECO:0000256" key="1">
    <source>
        <dbReference type="SAM" id="MobiDB-lite"/>
    </source>
</evidence>
<name>A0ABT2JT01_9ACTN</name>
<feature type="region of interest" description="Disordered" evidence="1">
    <location>
        <begin position="198"/>
        <end position="222"/>
    </location>
</feature>
<accession>A0ABT2JT01</accession>
<gene>
    <name evidence="3" type="ORF">LHJ74_13805</name>
</gene>
<dbReference type="SUPFAM" id="SSF63825">
    <property type="entry name" value="YWTD domain"/>
    <property type="match status" value="1"/>
</dbReference>
<proteinExistence type="predicted"/>
<evidence type="ECO:0000313" key="4">
    <source>
        <dbReference type="Proteomes" id="UP001156389"/>
    </source>
</evidence>
<protein>
    <submittedName>
        <fullName evidence="3">Uncharacterized protein</fullName>
    </submittedName>
</protein>
<feature type="compositionally biased region" description="Basic and acidic residues" evidence="1">
    <location>
        <begin position="198"/>
        <end position="209"/>
    </location>
</feature>
<feature type="signal peptide" evidence="2">
    <location>
        <begin position="1"/>
        <end position="29"/>
    </location>
</feature>